<keyword evidence="5" id="KW-0653">Protein transport</keyword>
<feature type="compositionally biased region" description="Polar residues" evidence="7">
    <location>
        <begin position="250"/>
        <end position="259"/>
    </location>
</feature>
<keyword evidence="6" id="KW-0175">Coiled coil</keyword>
<proteinExistence type="inferred from homology"/>
<reference evidence="9" key="1">
    <citation type="journal article" date="2021" name="New Phytol.">
        <title>Evolutionary innovations through gain and loss of genes in the ectomycorrhizal Boletales.</title>
        <authorList>
            <person name="Wu G."/>
            <person name="Miyauchi S."/>
            <person name="Morin E."/>
            <person name="Kuo A."/>
            <person name="Drula E."/>
            <person name="Varga T."/>
            <person name="Kohler A."/>
            <person name="Feng B."/>
            <person name="Cao Y."/>
            <person name="Lipzen A."/>
            <person name="Daum C."/>
            <person name="Hundley H."/>
            <person name="Pangilinan J."/>
            <person name="Johnson J."/>
            <person name="Barry K."/>
            <person name="LaButti K."/>
            <person name="Ng V."/>
            <person name="Ahrendt S."/>
            <person name="Min B."/>
            <person name="Choi I.G."/>
            <person name="Park H."/>
            <person name="Plett J.M."/>
            <person name="Magnuson J."/>
            <person name="Spatafora J.W."/>
            <person name="Nagy L.G."/>
            <person name="Henrissat B."/>
            <person name="Grigoriev I.V."/>
            <person name="Yang Z.L."/>
            <person name="Xu J."/>
            <person name="Martin F.M."/>
        </authorList>
    </citation>
    <scope>NUCLEOTIDE SEQUENCE</scope>
    <source>
        <strain evidence="9">KKN 215</strain>
    </source>
</reference>
<evidence type="ECO:0000256" key="4">
    <source>
        <dbReference type="ARBA" id="ARBA00022833"/>
    </source>
</evidence>
<evidence type="ECO:0000313" key="10">
    <source>
        <dbReference type="Proteomes" id="UP000813824"/>
    </source>
</evidence>
<gene>
    <name evidence="9" type="ORF">BXZ70DRAFT_962742</name>
</gene>
<dbReference type="GO" id="GO:0043130">
    <property type="term" value="F:ubiquitin binding"/>
    <property type="evidence" value="ECO:0007669"/>
    <property type="project" value="UniProtKB-UniRule"/>
</dbReference>
<protein>
    <recommendedName>
        <fullName evidence="5">Vacuolar protein-sorting-associated protein 36</fullName>
    </recommendedName>
    <alternativeName>
        <fullName evidence="5">ESCRT-II complex subunit VPS36</fullName>
    </alternativeName>
</protein>
<dbReference type="Pfam" id="PF04157">
    <property type="entry name" value="EAP30"/>
    <property type="match status" value="1"/>
</dbReference>
<keyword evidence="5" id="KW-0963">Cytoplasm</keyword>
<feature type="compositionally biased region" description="Acidic residues" evidence="7">
    <location>
        <begin position="260"/>
        <end position="270"/>
    </location>
</feature>
<feature type="region of interest" description="Disordered" evidence="7">
    <location>
        <begin position="303"/>
        <end position="329"/>
    </location>
</feature>
<dbReference type="PANTHER" id="PTHR13128:SF12">
    <property type="entry name" value="VACUOLAR PROTEIN-SORTING-ASSOCIATED PROTEIN 36"/>
    <property type="match status" value="1"/>
</dbReference>
<evidence type="ECO:0000256" key="1">
    <source>
        <dbReference type="ARBA" id="ARBA00009697"/>
    </source>
</evidence>
<comment type="subcellular location">
    <subcellularLocation>
        <location evidence="5">Cytoplasm</location>
    </subcellularLocation>
    <subcellularLocation>
        <location evidence="5">Endosome</location>
    </subcellularLocation>
</comment>
<keyword evidence="5" id="KW-0967">Endosome</keyword>
<dbReference type="EMBL" id="JAEVFJ010000064">
    <property type="protein sequence ID" value="KAH8077386.1"/>
    <property type="molecule type" value="Genomic_DNA"/>
</dbReference>
<keyword evidence="4" id="KW-0862">Zinc</keyword>
<dbReference type="Pfam" id="PF11605">
    <property type="entry name" value="Vps36_ESCRT-II"/>
    <property type="match status" value="1"/>
</dbReference>
<dbReference type="SMART" id="SM00547">
    <property type="entry name" value="ZnF_RBZ"/>
    <property type="match status" value="2"/>
</dbReference>
<dbReference type="Gene3D" id="2.30.29.30">
    <property type="entry name" value="Pleckstrin-homology domain (PH domain)/Phosphotyrosine-binding domain (PTB)"/>
    <property type="match status" value="1"/>
</dbReference>
<keyword evidence="10" id="KW-1185">Reference proteome</keyword>
<dbReference type="AlphaFoldDB" id="A0A8K0UE49"/>
<name>A0A8K0UE49_9AGAR</name>
<dbReference type="Proteomes" id="UP000813824">
    <property type="component" value="Unassembled WGS sequence"/>
</dbReference>
<organism evidence="9 10">
    <name type="scientific">Cristinia sonorae</name>
    <dbReference type="NCBI Taxonomy" id="1940300"/>
    <lineage>
        <taxon>Eukaryota</taxon>
        <taxon>Fungi</taxon>
        <taxon>Dikarya</taxon>
        <taxon>Basidiomycota</taxon>
        <taxon>Agaricomycotina</taxon>
        <taxon>Agaricomycetes</taxon>
        <taxon>Agaricomycetidae</taxon>
        <taxon>Agaricales</taxon>
        <taxon>Pleurotineae</taxon>
        <taxon>Stephanosporaceae</taxon>
        <taxon>Cristinia</taxon>
    </lineage>
</organism>
<dbReference type="GO" id="GO:0000814">
    <property type="term" value="C:ESCRT II complex"/>
    <property type="evidence" value="ECO:0007669"/>
    <property type="project" value="UniProtKB-UniRule"/>
</dbReference>
<comment type="subunit">
    <text evidence="5">Component of the endosomal sorting complex required for transport II (ESCRT-II).</text>
</comment>
<dbReference type="GO" id="GO:0008270">
    <property type="term" value="F:zinc ion binding"/>
    <property type="evidence" value="ECO:0007669"/>
    <property type="project" value="UniProtKB-KW"/>
</dbReference>
<comment type="caution">
    <text evidence="9">The sequence shown here is derived from an EMBL/GenBank/DDBJ whole genome shotgun (WGS) entry which is preliminary data.</text>
</comment>
<dbReference type="Gene3D" id="6.10.140.260">
    <property type="match status" value="1"/>
</dbReference>
<dbReference type="InterPro" id="IPR037855">
    <property type="entry name" value="Vps36"/>
</dbReference>
<evidence type="ECO:0000256" key="7">
    <source>
        <dbReference type="SAM" id="MobiDB-lite"/>
    </source>
</evidence>
<dbReference type="PROSITE" id="PS51495">
    <property type="entry name" value="GLUE"/>
    <property type="match status" value="1"/>
</dbReference>
<dbReference type="SUPFAM" id="SSF50729">
    <property type="entry name" value="PH domain-like"/>
    <property type="match status" value="2"/>
</dbReference>
<comment type="function">
    <text evidence="5">Component of the ESCRT-II complex (endosomal sorting complex required for transport II), which is required for multivesicular body (MVB) formation and sorting of endosomal cargo proteins into MVBs.</text>
</comment>
<dbReference type="GO" id="GO:0032266">
    <property type="term" value="F:phosphatidylinositol-3-phosphate binding"/>
    <property type="evidence" value="ECO:0007669"/>
    <property type="project" value="UniProtKB-UniRule"/>
</dbReference>
<evidence type="ECO:0000256" key="3">
    <source>
        <dbReference type="ARBA" id="ARBA00022771"/>
    </source>
</evidence>
<dbReference type="PANTHER" id="PTHR13128">
    <property type="entry name" value="VACUOLAR PROTEIN-SORTING-ASSOCIATED PROTEIN 36"/>
    <property type="match status" value="1"/>
</dbReference>
<dbReference type="InterPro" id="IPR021648">
    <property type="entry name" value="GLUE_dom"/>
</dbReference>
<accession>A0A8K0UE49</accession>
<feature type="coiled-coil region" evidence="6">
    <location>
        <begin position="344"/>
        <end position="374"/>
    </location>
</feature>
<comment type="similarity">
    <text evidence="1 5">Belongs to the VPS36 family.</text>
</comment>
<dbReference type="GO" id="GO:0031902">
    <property type="term" value="C:late endosome membrane"/>
    <property type="evidence" value="ECO:0007669"/>
    <property type="project" value="UniProtKB-UniRule"/>
</dbReference>
<feature type="region of interest" description="Disordered" evidence="7">
    <location>
        <begin position="241"/>
        <end position="270"/>
    </location>
</feature>
<feature type="domain" description="GLUE N-terminal" evidence="8">
    <location>
        <begin position="11"/>
        <end position="310"/>
    </location>
</feature>
<keyword evidence="2" id="KW-0479">Metal-binding</keyword>
<evidence type="ECO:0000256" key="2">
    <source>
        <dbReference type="ARBA" id="ARBA00022723"/>
    </source>
</evidence>
<feature type="compositionally biased region" description="Polar residues" evidence="7">
    <location>
        <begin position="312"/>
        <end position="329"/>
    </location>
</feature>
<evidence type="ECO:0000313" key="9">
    <source>
        <dbReference type="EMBL" id="KAH8077386.1"/>
    </source>
</evidence>
<keyword evidence="3" id="KW-0863">Zinc-finger</keyword>
<dbReference type="InterPro" id="IPR036388">
    <property type="entry name" value="WH-like_DNA-bd_sf"/>
</dbReference>
<dbReference type="Gene3D" id="2.30.30.380">
    <property type="entry name" value="Zn-finger domain of Sec23/24"/>
    <property type="match status" value="1"/>
</dbReference>
<dbReference type="InterPro" id="IPR011993">
    <property type="entry name" value="PH-like_dom_sf"/>
</dbReference>
<dbReference type="GO" id="GO:0043328">
    <property type="term" value="P:protein transport to vacuole involved in ubiquitin-dependent protein catabolic process via the multivesicular body sorting pathway"/>
    <property type="evidence" value="ECO:0007669"/>
    <property type="project" value="UniProtKB-UniRule"/>
</dbReference>
<evidence type="ECO:0000256" key="5">
    <source>
        <dbReference type="RuleBase" id="RU367095"/>
    </source>
</evidence>
<evidence type="ECO:0000256" key="6">
    <source>
        <dbReference type="SAM" id="Coils"/>
    </source>
</evidence>
<keyword evidence="5" id="KW-0813">Transport</keyword>
<dbReference type="Gene3D" id="1.10.10.10">
    <property type="entry name" value="Winged helix-like DNA-binding domain superfamily/Winged helix DNA-binding domain"/>
    <property type="match status" value="2"/>
</dbReference>
<dbReference type="InterPro" id="IPR001876">
    <property type="entry name" value="Znf_RanBP2"/>
</dbReference>
<dbReference type="InterPro" id="IPR040608">
    <property type="entry name" value="Snf8/Vps36"/>
</dbReference>
<evidence type="ECO:0000259" key="8">
    <source>
        <dbReference type="PROSITE" id="PS51495"/>
    </source>
</evidence>
<dbReference type="OrthoDB" id="271448at2759"/>
<sequence length="619" mass="65497">MGCLKRYTKPVDGTIPIPALLYDDEDLLTSQEGLGIYDGTQKSLRHQSGTVHATTHRLFYIDNSHPGSRSFALDLSHISRTEHYAGLFTSSPKVTLHLHSIASAGPSSGTDAVGNLSPSEDAFGTWECEVCSHKNPPGLSPAASSVCSLCGVPRSSVKPPIAAPIPSKAKASITSSHHLSTSLPSSSANLLALGSSVPPSAGEVRGENGEVSCPACTFLNHPSIPACEICGTSLPRLRNSINGHLPAKSAPSSRPTSPFDNDDDDDDSDLGDEGIRMIRLSFRKGGDKAFYAVMRRGLLSKGWESKGRRDGTTASTPRPNPGGISQSGINGLLQTVNTTATAAKTNMNDALQDLEALMVKAKDMVHLAEELNERLTAINAASSSATSTAAASASSGPNPVEPEEATFIRSSLSQLGLQMANAPVTLDMIRDERKWVEELARELAGVLQSGNGGTGKRQGVWDAKLQKDGGMMGRRGIVGLDEIWGGWNRARGVALIPPSTFLQVLPVLPAYTSPPIHMRTFVNSGISVLHTPPYTKAAFASRMVSLITLSGPRTTVEVAHEERLPIGLVQDMVDEVEEAGEICRDGGSGGGGGGIGVDGTEVWWCVNAFREYVWDGQVY</sequence>